<dbReference type="RefSeq" id="WP_284476823.1">
    <property type="nucleotide sequence ID" value="NZ_JASVEJ010000002.1"/>
</dbReference>
<dbReference type="EMBL" id="JASVEJ010000002">
    <property type="protein sequence ID" value="MDL5055987.1"/>
    <property type="molecule type" value="Genomic_DNA"/>
</dbReference>
<reference evidence="2 3" key="1">
    <citation type="submission" date="2023-06" db="EMBL/GenBank/DDBJ databases">
        <title>Whole genome sequence of Oscillatoria calcuttensis NRMC-F 0142.</title>
        <authorList>
            <person name="Shakena Fathima T."/>
            <person name="Muralitharan G."/>
            <person name="Thajuddin N."/>
        </authorList>
    </citation>
    <scope>NUCLEOTIDE SEQUENCE [LARGE SCALE GENOMIC DNA]</scope>
    <source>
        <strain evidence="2 3">NRMC-F 0142</strain>
    </source>
</reference>
<name>A0ABT7LVC1_9CYAN</name>
<keyword evidence="2" id="KW-0067">ATP-binding</keyword>
<comment type="caution">
    <text evidence="2">The sequence shown here is derived from an EMBL/GenBank/DDBJ whole genome shotgun (WGS) entry which is preliminary data.</text>
</comment>
<dbReference type="InterPro" id="IPR014001">
    <property type="entry name" value="Helicase_ATP-bd"/>
</dbReference>
<evidence type="ECO:0000313" key="2">
    <source>
        <dbReference type="EMBL" id="MDL5055987.1"/>
    </source>
</evidence>
<sequence>MANYFLAYHELVLSRLVGGVTKLYPHQREALLAIYHKAANGEMTTIPRQAALILAGVGTGKTLIQALTPFVLAPYMTGEKALFLSDNCTLRSRFLRDFPTDSRGYPRYHQWLLYSLEVLPPGVPPPRIVELDASNFNSYAYALQQADMLVGNRQFVLNLVNRGDIEPEAIGALVVDEAHFSAAASYRTIVNYCQDALLTYFTGSKFRSDSQPLPQVEYTEVVELDEWGNPTLQYAPIADYEFTLQQAWKLNPPPIKKLTLSEATSAAFLIEENGVEVTYTPEQFFIKAQSDRAWFRQILFGDRFTLPVLQMAVDILLAKRQKTGQPHAMIVRALNIAHVHRVAKLLQENFPILQAKVGLIHSETESYDLAGRPSDVIQKFYNGELWVLVHCGMVGVGFDHAWASVSCCLGILKSLSPAEQEWGRIIRRVPGELPGYFPKFDHPNWGVVVTHESLEIRPLFEQFIRGVESDTIRERDKNPHLTPVLTTEYEAGETVIHLSDTANLKPGDVLQVTVPVNPTPAPSSQFNLAQELGINRVTEKAETYQTNLTQPISEIDKNPVKQPSTLPWETEVQAIKMHLAQLRSFRNLNVQVEAILDTSRIQITPTWLDIPMGVKVSRSRSPKPLPDAHFLDHVNLDWQVMVGEQVFSYSEYRKRSLLQSKGLELSPEGEILADGVPLTQTMPPPVYEVFLKGLEAELATLNLDLPHSETVARPDVAKLEIQARYGSQVKSLIHDLFRQRRYIPDGVEGTSLIERPVKLLSQEIERVRAKGQEVKFKNNQQLLHSAVFAHIKEKTGKSWSEHSEEEYKEACQIARIYLMRLLEQLQWRKY</sequence>
<gene>
    <name evidence="2" type="ORF">QQ055_00640</name>
</gene>
<dbReference type="SMART" id="SM00487">
    <property type="entry name" value="DEXDc"/>
    <property type="match status" value="1"/>
</dbReference>
<dbReference type="InterPro" id="IPR050742">
    <property type="entry name" value="Helicase_Restrict-Modif_Enz"/>
</dbReference>
<keyword evidence="2" id="KW-0347">Helicase</keyword>
<keyword evidence="3" id="KW-1185">Reference proteome</keyword>
<accession>A0ABT7LVC1</accession>
<dbReference type="GO" id="GO:0004386">
    <property type="term" value="F:helicase activity"/>
    <property type="evidence" value="ECO:0007669"/>
    <property type="project" value="UniProtKB-KW"/>
</dbReference>
<keyword evidence="2" id="KW-0547">Nucleotide-binding</keyword>
<evidence type="ECO:0000313" key="3">
    <source>
        <dbReference type="Proteomes" id="UP001230986"/>
    </source>
</evidence>
<proteinExistence type="predicted"/>
<keyword evidence="2" id="KW-0378">Hydrolase</keyword>
<feature type="domain" description="Helicase ATP-binding" evidence="1">
    <location>
        <begin position="19"/>
        <end position="273"/>
    </location>
</feature>
<evidence type="ECO:0000259" key="1">
    <source>
        <dbReference type="SMART" id="SM00487"/>
    </source>
</evidence>
<dbReference type="Pfam" id="PF04851">
    <property type="entry name" value="ResIII"/>
    <property type="match status" value="1"/>
</dbReference>
<dbReference type="InterPro" id="IPR006935">
    <property type="entry name" value="Helicase/UvrB_N"/>
</dbReference>
<dbReference type="Proteomes" id="UP001230986">
    <property type="component" value="Unassembled WGS sequence"/>
</dbReference>
<dbReference type="Gene3D" id="3.40.50.300">
    <property type="entry name" value="P-loop containing nucleotide triphosphate hydrolases"/>
    <property type="match status" value="2"/>
</dbReference>
<dbReference type="PANTHER" id="PTHR47396:SF1">
    <property type="entry name" value="ATP-DEPENDENT HELICASE IRC3-RELATED"/>
    <property type="match status" value="1"/>
</dbReference>
<dbReference type="PANTHER" id="PTHR47396">
    <property type="entry name" value="TYPE I RESTRICTION ENZYME ECOKI R PROTEIN"/>
    <property type="match status" value="1"/>
</dbReference>
<protein>
    <submittedName>
        <fullName evidence="2">DEAD/DEAH box helicase family protein</fullName>
    </submittedName>
</protein>
<dbReference type="SUPFAM" id="SSF52540">
    <property type="entry name" value="P-loop containing nucleoside triphosphate hydrolases"/>
    <property type="match status" value="1"/>
</dbReference>
<organism evidence="2 3">
    <name type="scientific">Geitlerinema calcuttense NRMC-F 0142</name>
    <dbReference type="NCBI Taxonomy" id="2922238"/>
    <lineage>
        <taxon>Bacteria</taxon>
        <taxon>Bacillati</taxon>
        <taxon>Cyanobacteriota</taxon>
        <taxon>Cyanophyceae</taxon>
        <taxon>Geitlerinematales</taxon>
        <taxon>Geitlerinemataceae</taxon>
        <taxon>Geitlerinema</taxon>
    </lineage>
</organism>
<dbReference type="InterPro" id="IPR027417">
    <property type="entry name" value="P-loop_NTPase"/>
</dbReference>